<proteinExistence type="predicted"/>
<dbReference type="Proteomes" id="UP001286313">
    <property type="component" value="Unassembled WGS sequence"/>
</dbReference>
<dbReference type="EMBL" id="JAWQEG010000033">
    <property type="protein sequence ID" value="KAK3895727.1"/>
    <property type="molecule type" value="Genomic_DNA"/>
</dbReference>
<evidence type="ECO:0000313" key="1">
    <source>
        <dbReference type="EMBL" id="KAK3895727.1"/>
    </source>
</evidence>
<evidence type="ECO:0000313" key="2">
    <source>
        <dbReference type="Proteomes" id="UP001286313"/>
    </source>
</evidence>
<organism evidence="1 2">
    <name type="scientific">Petrolisthes cinctipes</name>
    <name type="common">Flat porcelain crab</name>
    <dbReference type="NCBI Taxonomy" id="88211"/>
    <lineage>
        <taxon>Eukaryota</taxon>
        <taxon>Metazoa</taxon>
        <taxon>Ecdysozoa</taxon>
        <taxon>Arthropoda</taxon>
        <taxon>Crustacea</taxon>
        <taxon>Multicrustacea</taxon>
        <taxon>Malacostraca</taxon>
        <taxon>Eumalacostraca</taxon>
        <taxon>Eucarida</taxon>
        <taxon>Decapoda</taxon>
        <taxon>Pleocyemata</taxon>
        <taxon>Anomura</taxon>
        <taxon>Galatheoidea</taxon>
        <taxon>Porcellanidae</taxon>
        <taxon>Petrolisthes</taxon>
    </lineage>
</organism>
<name>A0AAE1GPB0_PETCI</name>
<reference evidence="1" key="1">
    <citation type="submission" date="2023-10" db="EMBL/GenBank/DDBJ databases">
        <title>Genome assemblies of two species of porcelain crab, Petrolisthes cinctipes and Petrolisthes manimaculis (Anomura: Porcellanidae).</title>
        <authorList>
            <person name="Angst P."/>
        </authorList>
    </citation>
    <scope>NUCLEOTIDE SEQUENCE</scope>
    <source>
        <strain evidence="1">PB745_01</strain>
        <tissue evidence="1">Gill</tissue>
    </source>
</reference>
<protein>
    <submittedName>
        <fullName evidence="1">Uncharacterized protein</fullName>
    </submittedName>
</protein>
<comment type="caution">
    <text evidence="1">The sequence shown here is derived from an EMBL/GenBank/DDBJ whole genome shotgun (WGS) entry which is preliminary data.</text>
</comment>
<dbReference type="AlphaFoldDB" id="A0AAE1GPB0"/>
<sequence length="92" mass="10444">MEGTDLNSILKVVYGGNAIEHIMTGKSVQRGFRGHLLVDRCLYYLVVLDLLQDNPQFESLIDQVEDTYSSLEVKEMTLESVVASDMLIKEYD</sequence>
<gene>
    <name evidence="1" type="ORF">Pcinc_000650</name>
</gene>
<accession>A0AAE1GPB0</accession>
<keyword evidence="2" id="KW-1185">Reference proteome</keyword>